<keyword evidence="4" id="KW-1185">Reference proteome</keyword>
<dbReference type="Proteomes" id="UP000652477">
    <property type="component" value="Unassembled WGS sequence"/>
</dbReference>
<evidence type="ECO:0000313" key="3">
    <source>
        <dbReference type="EMBL" id="MBC5689612.1"/>
    </source>
</evidence>
<dbReference type="SUPFAM" id="SSF53092">
    <property type="entry name" value="Creatinase/prolidase N-terminal domain"/>
    <property type="match status" value="1"/>
</dbReference>
<dbReference type="InterPro" id="IPR036005">
    <property type="entry name" value="Creatinase/aminopeptidase-like"/>
</dbReference>
<dbReference type="InterPro" id="IPR000587">
    <property type="entry name" value="Creatinase_N"/>
</dbReference>
<organism evidence="3 4">
    <name type="scientific">Mediterraneibacter hominis</name>
    <dbReference type="NCBI Taxonomy" id="2763054"/>
    <lineage>
        <taxon>Bacteria</taxon>
        <taxon>Bacillati</taxon>
        <taxon>Bacillota</taxon>
        <taxon>Clostridia</taxon>
        <taxon>Lachnospirales</taxon>
        <taxon>Lachnospiraceae</taxon>
        <taxon>Mediterraneibacter</taxon>
    </lineage>
</organism>
<name>A0A923RSS5_9FIRM</name>
<dbReference type="InterPro" id="IPR050659">
    <property type="entry name" value="Peptidase_M24B"/>
</dbReference>
<dbReference type="RefSeq" id="WP_186876275.1">
    <property type="nucleotide sequence ID" value="NZ_JACOPF010000002.1"/>
</dbReference>
<dbReference type="Pfam" id="PF01321">
    <property type="entry name" value="Creatinase_N"/>
    <property type="match status" value="1"/>
</dbReference>
<keyword evidence="3" id="KW-0031">Aminopeptidase</keyword>
<dbReference type="PANTHER" id="PTHR46112">
    <property type="entry name" value="AMINOPEPTIDASE"/>
    <property type="match status" value="1"/>
</dbReference>
<dbReference type="GO" id="GO:0004177">
    <property type="term" value="F:aminopeptidase activity"/>
    <property type="evidence" value="ECO:0007669"/>
    <property type="project" value="UniProtKB-KW"/>
</dbReference>
<evidence type="ECO:0000313" key="4">
    <source>
        <dbReference type="Proteomes" id="UP000652477"/>
    </source>
</evidence>
<dbReference type="PANTHER" id="PTHR46112:SF2">
    <property type="entry name" value="XAA-PRO AMINOPEPTIDASE P-RELATED"/>
    <property type="match status" value="1"/>
</dbReference>
<protein>
    <submittedName>
        <fullName evidence="3">Aminopeptidase P family protein</fullName>
    </submittedName>
</protein>
<keyword evidence="3" id="KW-0378">Hydrolase</keyword>
<sequence length="403" mass="45026">MIQYSDRNQKEFQERIQAVMREKGIDGLILTEFGAIYYATGHYSTFQKVTNVPGYCIAVCPVEGEFTVIMPDYETMSMEQVPGCKIDVSTTGIFIDDHEKITGKPAPKVRPSTVDGSRTFRQALDIIKARKKDAIIGIQSKLLTYDAMKIFQENRGSCTYIDCDEVLSRARMIKTKWEIEVLRTAAQMSERQMTATANALKEGMTVGELVNLAYQNCFAQGAGVTGARPVLSVGGRYFGNFEIPPEDTLRKGDIVRMDCGPFYLGYISDICRAYSIGRASDEAKRIYAALMEGYRRELEMIGPGVKIADVYNEVMQIVRKTVPDYVRGHLGHSIGTYFLAEEYPYISPYVGEETFQPGMVVSCEVPYSSAVIGGMTPEDSIVITEDGYDRFTYVPEEIVEIGV</sequence>
<dbReference type="Gene3D" id="3.90.230.10">
    <property type="entry name" value="Creatinase/methionine aminopeptidase superfamily"/>
    <property type="match status" value="1"/>
</dbReference>
<evidence type="ECO:0000259" key="2">
    <source>
        <dbReference type="Pfam" id="PF01321"/>
    </source>
</evidence>
<dbReference type="Gene3D" id="3.40.350.10">
    <property type="entry name" value="Creatinase/prolidase N-terminal domain"/>
    <property type="match status" value="1"/>
</dbReference>
<feature type="domain" description="Peptidase M24" evidence="1">
    <location>
        <begin position="181"/>
        <end position="385"/>
    </location>
</feature>
<keyword evidence="3" id="KW-0645">Protease</keyword>
<dbReference type="EMBL" id="JACOPF010000002">
    <property type="protein sequence ID" value="MBC5689612.1"/>
    <property type="molecule type" value="Genomic_DNA"/>
</dbReference>
<evidence type="ECO:0000259" key="1">
    <source>
        <dbReference type="Pfam" id="PF00557"/>
    </source>
</evidence>
<proteinExistence type="predicted"/>
<reference evidence="3" key="1">
    <citation type="submission" date="2020-08" db="EMBL/GenBank/DDBJ databases">
        <title>Genome public.</title>
        <authorList>
            <person name="Liu C."/>
            <person name="Sun Q."/>
        </authorList>
    </citation>
    <scope>NUCLEOTIDE SEQUENCE</scope>
    <source>
        <strain evidence="3">NSJ-55</strain>
    </source>
</reference>
<dbReference type="Pfam" id="PF00557">
    <property type="entry name" value="Peptidase_M24"/>
    <property type="match status" value="1"/>
</dbReference>
<dbReference type="InterPro" id="IPR000994">
    <property type="entry name" value="Pept_M24"/>
</dbReference>
<feature type="domain" description="Creatinase N-terminal" evidence="2">
    <location>
        <begin position="14"/>
        <end position="173"/>
    </location>
</feature>
<dbReference type="AlphaFoldDB" id="A0A923RSS5"/>
<accession>A0A923RSS5</accession>
<comment type="caution">
    <text evidence="3">The sequence shown here is derived from an EMBL/GenBank/DDBJ whole genome shotgun (WGS) entry which is preliminary data.</text>
</comment>
<dbReference type="SUPFAM" id="SSF55920">
    <property type="entry name" value="Creatinase/aminopeptidase"/>
    <property type="match status" value="1"/>
</dbReference>
<dbReference type="InterPro" id="IPR029149">
    <property type="entry name" value="Creatin/AminoP/Spt16_N"/>
</dbReference>
<gene>
    <name evidence="3" type="ORF">H8S37_11840</name>
</gene>
<dbReference type="CDD" id="cd01066">
    <property type="entry name" value="APP_MetAP"/>
    <property type="match status" value="1"/>
</dbReference>